<organism evidence="1 2">
    <name type="scientific">Kribbella caucasensis</name>
    <dbReference type="NCBI Taxonomy" id="2512215"/>
    <lineage>
        <taxon>Bacteria</taxon>
        <taxon>Bacillati</taxon>
        <taxon>Actinomycetota</taxon>
        <taxon>Actinomycetes</taxon>
        <taxon>Propionibacteriales</taxon>
        <taxon>Kribbellaceae</taxon>
        <taxon>Kribbella</taxon>
    </lineage>
</organism>
<proteinExistence type="predicted"/>
<keyword evidence="2" id="KW-1185">Reference proteome</keyword>
<dbReference type="Proteomes" id="UP000295388">
    <property type="component" value="Unassembled WGS sequence"/>
</dbReference>
<dbReference type="EMBL" id="SNWQ01000003">
    <property type="protein sequence ID" value="TDO51612.1"/>
    <property type="molecule type" value="Genomic_DNA"/>
</dbReference>
<keyword evidence="1" id="KW-0413">Isomerase</keyword>
<dbReference type="PANTHER" id="PTHR48228:SF5">
    <property type="entry name" value="ALPHA-METHYLACYL-COA RACEMASE"/>
    <property type="match status" value="1"/>
</dbReference>
<dbReference type="AlphaFoldDB" id="A0A4V3CAU4"/>
<dbReference type="Gene3D" id="3.30.1540.10">
    <property type="entry name" value="formyl-coa transferase, domain 3"/>
    <property type="match status" value="1"/>
</dbReference>
<gene>
    <name evidence="1" type="ORF">EV643_103351</name>
</gene>
<accession>A0A4V3CAU4</accession>
<dbReference type="GO" id="GO:0016853">
    <property type="term" value="F:isomerase activity"/>
    <property type="evidence" value="ECO:0007669"/>
    <property type="project" value="UniProtKB-KW"/>
</dbReference>
<evidence type="ECO:0000313" key="1">
    <source>
        <dbReference type="EMBL" id="TDO51612.1"/>
    </source>
</evidence>
<comment type="caution">
    <text evidence="1">The sequence shown here is derived from an EMBL/GenBank/DDBJ whole genome shotgun (WGS) entry which is preliminary data.</text>
</comment>
<dbReference type="Pfam" id="PF02515">
    <property type="entry name" value="CoA_transf_3"/>
    <property type="match status" value="1"/>
</dbReference>
<sequence length="418" mass="44310">MHSGPAPLSGLRVVEVSSFVAAPSAGLALAQLGADVIRVDPPGGGSDANRWPLARSGASLFWANLNKGKRSVAIDHRSPEGRELLLALACAPGPDAGVLLDNLVGRHRLRYEDLCERRPDVIHAHIEGHNDGSPAVDYTINAEVGVPTMTGPAETQTPVNHVLPAWDLLSGMTVAMAIVTAVLHRCRTGEGARLELSLADLALTGVGNMGWLAEADSSGRARPRQGNHMFGAFGVDFETADRRRVMVVALTGAQWRALREVTETSAVFAALQDVLGADLDDEGDRYRHRETIAAVLRPWFAQRDFGTVEQLLRAAKVLWSPYLDMAEVAHRAAGDASSGASRIDQPGIGPMLSTGRPLRWNSVTTGPVPAPVMGEHGAEVLAEVLGLSTREIGRLRDRGIVGGADCCGSPIGDLPCTI</sequence>
<dbReference type="InterPro" id="IPR003673">
    <property type="entry name" value="CoA-Trfase_fam_III"/>
</dbReference>
<dbReference type="InterPro" id="IPR050509">
    <property type="entry name" value="CoA-transferase_III"/>
</dbReference>
<dbReference type="SUPFAM" id="SSF89796">
    <property type="entry name" value="CoA-transferase family III (CaiB/BaiF)"/>
    <property type="match status" value="1"/>
</dbReference>
<dbReference type="InterPro" id="IPR023606">
    <property type="entry name" value="CoA-Trfase_III_dom_1_sf"/>
</dbReference>
<evidence type="ECO:0000313" key="2">
    <source>
        <dbReference type="Proteomes" id="UP000295388"/>
    </source>
</evidence>
<dbReference type="PANTHER" id="PTHR48228">
    <property type="entry name" value="SUCCINYL-COA--D-CITRAMALATE COA-TRANSFERASE"/>
    <property type="match status" value="1"/>
</dbReference>
<name>A0A4V3CAU4_9ACTN</name>
<reference evidence="1 2" key="1">
    <citation type="submission" date="2019-03" db="EMBL/GenBank/DDBJ databases">
        <title>Genomic Encyclopedia of Type Strains, Phase III (KMG-III): the genomes of soil and plant-associated and newly described type strains.</title>
        <authorList>
            <person name="Whitman W."/>
        </authorList>
    </citation>
    <scope>NUCLEOTIDE SEQUENCE [LARGE SCALE GENOMIC DNA]</scope>
    <source>
        <strain evidence="1 2">VKM Ac-2527</strain>
    </source>
</reference>
<dbReference type="InterPro" id="IPR044855">
    <property type="entry name" value="CoA-Trfase_III_dom3_sf"/>
</dbReference>
<protein>
    <submittedName>
        <fullName evidence="1">2-methylfumaryl-CoA isomerase</fullName>
    </submittedName>
</protein>
<dbReference type="OrthoDB" id="9797653at2"/>
<dbReference type="Gene3D" id="3.40.50.10540">
    <property type="entry name" value="Crotonobetainyl-coa:carnitine coa-transferase, domain 1"/>
    <property type="match status" value="1"/>
</dbReference>